<dbReference type="InterPro" id="IPR005883">
    <property type="entry name" value="PilM"/>
</dbReference>
<dbReference type="EMBL" id="BDFE01000020">
    <property type="protein sequence ID" value="GAU09672.1"/>
    <property type="molecule type" value="Genomic_DNA"/>
</dbReference>
<name>A0A194AHW8_9BACT</name>
<dbReference type="NCBIfam" id="TIGR01175">
    <property type="entry name" value="pilM"/>
    <property type="match status" value="1"/>
</dbReference>
<evidence type="ECO:0000313" key="2">
    <source>
        <dbReference type="Proteomes" id="UP000095200"/>
    </source>
</evidence>
<accession>A0A194AHW8</accession>
<proteinExistence type="predicted"/>
<dbReference type="Pfam" id="PF11104">
    <property type="entry name" value="PilM_2"/>
    <property type="match status" value="1"/>
</dbReference>
<dbReference type="Proteomes" id="UP000095200">
    <property type="component" value="Unassembled WGS sequence"/>
</dbReference>
<dbReference type="Gene3D" id="3.30.1490.300">
    <property type="match status" value="1"/>
</dbReference>
<dbReference type="PIRSF" id="PIRSF019169">
    <property type="entry name" value="PilM"/>
    <property type="match status" value="1"/>
</dbReference>
<dbReference type="SUPFAM" id="SSF53067">
    <property type="entry name" value="Actin-like ATPase domain"/>
    <property type="match status" value="2"/>
</dbReference>
<dbReference type="PANTHER" id="PTHR32432:SF3">
    <property type="entry name" value="ETHANOLAMINE UTILIZATION PROTEIN EUTJ"/>
    <property type="match status" value="1"/>
</dbReference>
<dbReference type="InterPro" id="IPR043129">
    <property type="entry name" value="ATPase_NBD"/>
</dbReference>
<reference evidence="2" key="1">
    <citation type="submission" date="2016-06" db="EMBL/GenBank/DDBJ databases">
        <title>Draft genome sequence of Desulfoplanes formicivorans strain Pf12B.</title>
        <authorList>
            <person name="Watanabe M."/>
            <person name="Kojima H."/>
            <person name="Fukui M."/>
        </authorList>
    </citation>
    <scope>NUCLEOTIDE SEQUENCE [LARGE SCALE GENOMIC DNA]</scope>
    <source>
        <strain evidence="2">Pf12B</strain>
    </source>
</reference>
<protein>
    <submittedName>
        <fullName evidence="1">Pilus assembly protein PilM</fullName>
    </submittedName>
</protein>
<dbReference type="Gene3D" id="3.30.420.40">
    <property type="match status" value="2"/>
</dbReference>
<dbReference type="STRING" id="1592317.DPF_2403"/>
<organism evidence="1 2">
    <name type="scientific">Desulfoplanes formicivorans</name>
    <dbReference type="NCBI Taxonomy" id="1592317"/>
    <lineage>
        <taxon>Bacteria</taxon>
        <taxon>Pseudomonadati</taxon>
        <taxon>Thermodesulfobacteriota</taxon>
        <taxon>Desulfovibrionia</taxon>
        <taxon>Desulfovibrionales</taxon>
        <taxon>Desulfoplanaceae</taxon>
        <taxon>Desulfoplanes</taxon>
    </lineage>
</organism>
<evidence type="ECO:0000313" key="1">
    <source>
        <dbReference type="EMBL" id="GAU09672.1"/>
    </source>
</evidence>
<dbReference type="PANTHER" id="PTHR32432">
    <property type="entry name" value="CELL DIVISION PROTEIN FTSA-RELATED"/>
    <property type="match status" value="1"/>
</dbReference>
<sequence length="347" mass="38584">MIPFLHKKTTACGLDLGTSWLKMICLRKGRQGVRLERVGHMNLPLQSKGDAKAVGAAAKALHTSMAFKDKVVISSLRGHEIIVKHMQLPLAKDMRAVVEKEAREQIPFDLADLYLDFHCIDPPDKKAKKADVMVVATKKKVVMDLEATLEVGGLSLSVVDVDAFALSNCFEFNYPEQTQPAYLLDIGATQSILGVYEPHRPFYFRELGFGGQQITQTLARQLDIPLGEAEALKLEGPESLSSAQREQITRAIRERCRDWCREIKRVEQFFQTSTSITSLPKTLHVSGGGSLLAGLLPLLAHELDMEVSAFDPWRTIHVDSNQFDSRYIRTVGPQFAIPTGLALRGCQ</sequence>
<dbReference type="AlphaFoldDB" id="A0A194AHW8"/>
<dbReference type="RefSeq" id="WP_069859924.1">
    <property type="nucleotide sequence ID" value="NZ_BDFE01000020.1"/>
</dbReference>
<comment type="caution">
    <text evidence="1">The sequence shown here is derived from an EMBL/GenBank/DDBJ whole genome shotgun (WGS) entry which is preliminary data.</text>
</comment>
<dbReference type="InterPro" id="IPR050696">
    <property type="entry name" value="FtsA/MreB"/>
</dbReference>
<keyword evidence="2" id="KW-1185">Reference proteome</keyword>
<dbReference type="CDD" id="cd24049">
    <property type="entry name" value="ASKHA_NBD_PilM"/>
    <property type="match status" value="1"/>
</dbReference>
<gene>
    <name evidence="1" type="ORF">DPF_2403</name>
</gene>